<feature type="domain" description="Reverse transcriptase Ty1/copia-type" evidence="2">
    <location>
        <begin position="87"/>
        <end position="254"/>
    </location>
</feature>
<dbReference type="GO" id="GO:0006508">
    <property type="term" value="P:proteolysis"/>
    <property type="evidence" value="ECO:0007669"/>
    <property type="project" value="InterPro"/>
</dbReference>
<gene>
    <name evidence="3" type="ORF">STAS_30108</name>
</gene>
<reference evidence="4" key="1">
    <citation type="journal article" date="2019" name="Curr. Biol.">
        <title>Genome Sequence of Striga asiatica Provides Insight into the Evolution of Plant Parasitism.</title>
        <authorList>
            <person name="Yoshida S."/>
            <person name="Kim S."/>
            <person name="Wafula E.K."/>
            <person name="Tanskanen J."/>
            <person name="Kim Y.M."/>
            <person name="Honaas L."/>
            <person name="Yang Z."/>
            <person name="Spallek T."/>
            <person name="Conn C.E."/>
            <person name="Ichihashi Y."/>
            <person name="Cheong K."/>
            <person name="Cui S."/>
            <person name="Der J.P."/>
            <person name="Gundlach H."/>
            <person name="Jiao Y."/>
            <person name="Hori C."/>
            <person name="Ishida J.K."/>
            <person name="Kasahara H."/>
            <person name="Kiba T."/>
            <person name="Kim M.S."/>
            <person name="Koo N."/>
            <person name="Laohavisit A."/>
            <person name="Lee Y.H."/>
            <person name="Lumba S."/>
            <person name="McCourt P."/>
            <person name="Mortimer J.C."/>
            <person name="Mutuku J.M."/>
            <person name="Nomura T."/>
            <person name="Sasaki-Sekimoto Y."/>
            <person name="Seto Y."/>
            <person name="Wang Y."/>
            <person name="Wakatake T."/>
            <person name="Sakakibara H."/>
            <person name="Demura T."/>
            <person name="Yamaguchi S."/>
            <person name="Yoneyama K."/>
            <person name="Manabe R.I."/>
            <person name="Nelson D.C."/>
            <person name="Schulman A.H."/>
            <person name="Timko M.P."/>
            <person name="dePamphilis C.W."/>
            <person name="Choi D."/>
            <person name="Shirasu K."/>
        </authorList>
    </citation>
    <scope>NUCLEOTIDE SEQUENCE [LARGE SCALE GENOMIC DNA]</scope>
    <source>
        <strain evidence="4">cv. UVA1</strain>
    </source>
</reference>
<dbReference type="InterPro" id="IPR029058">
    <property type="entry name" value="AB_hydrolase_fold"/>
</dbReference>
<dbReference type="Proteomes" id="UP000325081">
    <property type="component" value="Unassembled WGS sequence"/>
</dbReference>
<evidence type="ECO:0000259" key="2">
    <source>
        <dbReference type="Pfam" id="PF07727"/>
    </source>
</evidence>
<dbReference type="EMBL" id="BKCP01010403">
    <property type="protein sequence ID" value="GER52645.1"/>
    <property type="molecule type" value="Genomic_DNA"/>
</dbReference>
<dbReference type="OrthoDB" id="910307at2759"/>
<evidence type="ECO:0000313" key="4">
    <source>
        <dbReference type="Proteomes" id="UP000325081"/>
    </source>
</evidence>
<dbReference type="SUPFAM" id="SSF56672">
    <property type="entry name" value="DNA/RNA polymerases"/>
    <property type="match status" value="1"/>
</dbReference>
<name>A0A5A7R4Q0_STRAF</name>
<protein>
    <submittedName>
        <fullName evidence="3">Transposon Ty1-DR1 gag-pol polyprotein</fullName>
    </submittedName>
</protein>
<dbReference type="Gene3D" id="3.40.50.1820">
    <property type="entry name" value="alpha/beta hydrolase"/>
    <property type="match status" value="1"/>
</dbReference>
<feature type="compositionally biased region" description="Polar residues" evidence="1">
    <location>
        <begin position="542"/>
        <end position="554"/>
    </location>
</feature>
<dbReference type="PANTHER" id="PTHR11439:SF500">
    <property type="entry name" value="RNA-DIRECTED DNA POLYMERASE"/>
    <property type="match status" value="1"/>
</dbReference>
<evidence type="ECO:0000256" key="1">
    <source>
        <dbReference type="SAM" id="MobiDB-lite"/>
    </source>
</evidence>
<dbReference type="AlphaFoldDB" id="A0A5A7R4Q0"/>
<dbReference type="SUPFAM" id="SSF53474">
    <property type="entry name" value="alpha/beta-Hydrolases"/>
    <property type="match status" value="1"/>
</dbReference>
<dbReference type="GO" id="GO:0004185">
    <property type="term" value="F:serine-type carboxypeptidase activity"/>
    <property type="evidence" value="ECO:0007669"/>
    <property type="project" value="InterPro"/>
</dbReference>
<dbReference type="Pfam" id="PF07727">
    <property type="entry name" value="RVT_2"/>
    <property type="match status" value="1"/>
</dbReference>
<sequence>MRIVETEVLFRKYLQVADIIFLNQPAGSRFSYAKNSAAYYSNDTLSAKLTYIFLRKWLINHLKYINNLLCISGDSYSGITIPLVVKEVHKARLVAKGYTQDAGIDYTETFSSVIKPTTIRIVLSIAISLGWDLRQVDVDNAFLHGMLHEEIFMEQPPGFEINPHAGLVCKLNKSICGLKQASRAWSSTLSTILLSLGFVASRADPSLFFKHNASSSIFVLAYVDDIIITGSQSSDIDLVIQSLRSHFSIKDLGAGMKGAKGLKTPMVSHPTLSKFQGNPISDGYLYRQIVGALQYITLTRPDISFSVNKVCQFMQSPLDTHWKAVKRILRYLADTKDFGLNLQKCSNFNLTAFSDADWGSDVDDRRSTSGICVYLGANLISWSSKKQPIVSRSSTEAEYRSAAQATCEVVWLQSLLNELRVKFIKPSTIWVDNRGAVYLASNPVYHARKKHLELDLHFIREKVESKVVSVQHVPSCEQVADIFTKPLTGQSYTNLRNRLRLLSKSCIGLRGHVKTQLIHHAYVDVHVSSKVQEVNDPPHLSGSPNAKSQNMQIKQMKKSCNTVKEEDKNCNPKSMHYDPMACKHEMARESHPMKASLTADVISSDPDVAIRLPTPAKSSTCLAATSGSSQIARPWSHNRSPQLLTALPSMSCSLFSTYDRSNTIPISMVNLGTRGDDMVVGHESSGSSCTAMADTVFHRDCGGQNGGAKLRLRSEKIQRFKI</sequence>
<dbReference type="CDD" id="cd09272">
    <property type="entry name" value="RNase_HI_RT_Ty1"/>
    <property type="match status" value="1"/>
</dbReference>
<feature type="region of interest" description="Disordered" evidence="1">
    <location>
        <begin position="534"/>
        <end position="554"/>
    </location>
</feature>
<keyword evidence="4" id="KW-1185">Reference proteome</keyword>
<evidence type="ECO:0000313" key="3">
    <source>
        <dbReference type="EMBL" id="GER52645.1"/>
    </source>
</evidence>
<accession>A0A5A7R4Q0</accession>
<dbReference type="InterPro" id="IPR013103">
    <property type="entry name" value="RVT_2"/>
</dbReference>
<organism evidence="3 4">
    <name type="scientific">Striga asiatica</name>
    <name type="common">Asiatic witchweed</name>
    <name type="synonym">Buchnera asiatica</name>
    <dbReference type="NCBI Taxonomy" id="4170"/>
    <lineage>
        <taxon>Eukaryota</taxon>
        <taxon>Viridiplantae</taxon>
        <taxon>Streptophyta</taxon>
        <taxon>Embryophyta</taxon>
        <taxon>Tracheophyta</taxon>
        <taxon>Spermatophyta</taxon>
        <taxon>Magnoliopsida</taxon>
        <taxon>eudicotyledons</taxon>
        <taxon>Gunneridae</taxon>
        <taxon>Pentapetalae</taxon>
        <taxon>asterids</taxon>
        <taxon>lamiids</taxon>
        <taxon>Lamiales</taxon>
        <taxon>Orobanchaceae</taxon>
        <taxon>Buchnereae</taxon>
        <taxon>Striga</taxon>
    </lineage>
</organism>
<dbReference type="InterPro" id="IPR043502">
    <property type="entry name" value="DNA/RNA_pol_sf"/>
</dbReference>
<comment type="caution">
    <text evidence="3">The sequence shown here is derived from an EMBL/GenBank/DDBJ whole genome shotgun (WGS) entry which is preliminary data.</text>
</comment>
<proteinExistence type="predicted"/>
<dbReference type="PANTHER" id="PTHR11439">
    <property type="entry name" value="GAG-POL-RELATED RETROTRANSPOSON"/>
    <property type="match status" value="1"/>
</dbReference>